<sequence length="209" mass="23587">PKKIAHIDLGVRSEDYDQEIEKIPGRMIYCSVPDRGLNILQAAWPYIIRDAPEATLSITSDYRLWGGPSPGNTQYRLAWAGMEGVTFYGRVTRAELVKLQLEAEIHAYPCTYEELFCISVAECQVAGALPVTTHAGALRTTNDLGLFIAGNPKQPNFVKEYAGRVAALVTSERTFMESRRKSMMIAARNRFDWHSVAEKWEHLFYEGKI</sequence>
<organism evidence="1">
    <name type="scientific">marine sediment metagenome</name>
    <dbReference type="NCBI Taxonomy" id="412755"/>
    <lineage>
        <taxon>unclassified sequences</taxon>
        <taxon>metagenomes</taxon>
        <taxon>ecological metagenomes</taxon>
    </lineage>
</organism>
<evidence type="ECO:0000313" key="1">
    <source>
        <dbReference type="EMBL" id="KKL23319.1"/>
    </source>
</evidence>
<dbReference type="EMBL" id="LAZR01037018">
    <property type="protein sequence ID" value="KKL23319.1"/>
    <property type="molecule type" value="Genomic_DNA"/>
</dbReference>
<reference evidence="1" key="1">
    <citation type="journal article" date="2015" name="Nature">
        <title>Complex archaea that bridge the gap between prokaryotes and eukaryotes.</title>
        <authorList>
            <person name="Spang A."/>
            <person name="Saw J.H."/>
            <person name="Jorgensen S.L."/>
            <person name="Zaremba-Niedzwiedzka K."/>
            <person name="Martijn J."/>
            <person name="Lind A.E."/>
            <person name="van Eijk R."/>
            <person name="Schleper C."/>
            <person name="Guy L."/>
            <person name="Ettema T.J."/>
        </authorList>
    </citation>
    <scope>NUCLEOTIDE SEQUENCE</scope>
</reference>
<feature type="non-terminal residue" evidence="1">
    <location>
        <position position="1"/>
    </location>
</feature>
<dbReference type="Gene3D" id="3.40.50.2000">
    <property type="entry name" value="Glycogen Phosphorylase B"/>
    <property type="match status" value="2"/>
</dbReference>
<comment type="caution">
    <text evidence="1">The sequence shown here is derived from an EMBL/GenBank/DDBJ whole genome shotgun (WGS) entry which is preliminary data.</text>
</comment>
<proteinExistence type="predicted"/>
<name>A0A0F9BN61_9ZZZZ</name>
<evidence type="ECO:0008006" key="2">
    <source>
        <dbReference type="Google" id="ProtNLM"/>
    </source>
</evidence>
<dbReference type="SUPFAM" id="SSF53756">
    <property type="entry name" value="UDP-Glycosyltransferase/glycogen phosphorylase"/>
    <property type="match status" value="1"/>
</dbReference>
<accession>A0A0F9BN61</accession>
<dbReference type="Pfam" id="PF13692">
    <property type="entry name" value="Glyco_trans_1_4"/>
    <property type="match status" value="1"/>
</dbReference>
<dbReference type="AlphaFoldDB" id="A0A0F9BN61"/>
<protein>
    <recommendedName>
        <fullName evidence="2">Glycosyl transferase family 1 domain-containing protein</fullName>
    </recommendedName>
</protein>
<gene>
    <name evidence="1" type="ORF">LCGC14_2426580</name>
</gene>